<dbReference type="Pfam" id="PF03372">
    <property type="entry name" value="Exo_endo_phos"/>
    <property type="match status" value="1"/>
</dbReference>
<evidence type="ECO:0000313" key="5">
    <source>
        <dbReference type="EMBL" id="GHB56944.1"/>
    </source>
</evidence>
<dbReference type="InterPro" id="IPR013517">
    <property type="entry name" value="FG-GAP"/>
</dbReference>
<feature type="compositionally biased region" description="Low complexity" evidence="2">
    <location>
        <begin position="42"/>
        <end position="58"/>
    </location>
</feature>
<proteinExistence type="predicted"/>
<evidence type="ECO:0000313" key="6">
    <source>
        <dbReference type="Proteomes" id="UP000642673"/>
    </source>
</evidence>
<feature type="chain" id="PRO_5045675258" description="Endonuclease/exonuclease/phosphatase domain-containing protein" evidence="3">
    <location>
        <begin position="32"/>
        <end position="719"/>
    </location>
</feature>
<feature type="domain" description="Endonuclease/exonuclease/phosphatase" evidence="4">
    <location>
        <begin position="69"/>
        <end position="296"/>
    </location>
</feature>
<dbReference type="Proteomes" id="UP000642673">
    <property type="component" value="Unassembled WGS sequence"/>
</dbReference>
<dbReference type="InterPro" id="IPR028994">
    <property type="entry name" value="Integrin_alpha_N"/>
</dbReference>
<feature type="region of interest" description="Disordered" evidence="2">
    <location>
        <begin position="42"/>
        <end position="61"/>
    </location>
</feature>
<feature type="region of interest" description="Disordered" evidence="2">
    <location>
        <begin position="308"/>
        <end position="334"/>
    </location>
</feature>
<evidence type="ECO:0000256" key="3">
    <source>
        <dbReference type="SAM" id="SignalP"/>
    </source>
</evidence>
<dbReference type="RefSeq" id="WP_190184505.1">
    <property type="nucleotide sequence ID" value="NZ_BMVP01000004.1"/>
</dbReference>
<dbReference type="PANTHER" id="PTHR46580">
    <property type="entry name" value="SENSOR KINASE-RELATED"/>
    <property type="match status" value="1"/>
</dbReference>
<evidence type="ECO:0000256" key="2">
    <source>
        <dbReference type="SAM" id="MobiDB-lite"/>
    </source>
</evidence>
<comment type="caution">
    <text evidence="5">The sequence shown here is derived from an EMBL/GenBank/DDBJ whole genome shotgun (WGS) entry which is preliminary data.</text>
</comment>
<name>A0ABQ3ESC5_9ACTN</name>
<sequence length="719" mass="76361">MKRTAKGRRTALGASLLCALYAGVLAGPAAAAPEGLPAPPVTRAAAAAQPRTSPASTTGLLTEPQLRVVSWNICGEAGGVRGEAGFCAYRNEPQQKVDQIARVAAEHDADVIMLQEVCGQAPGSHMERLRAALGAGWSIEHAKGARPDGTTYCRGGLSGELGVGIAVKGRVTEVSAVNTVPAGGDGQTLPVLCVRVEGWSSRVCTTHILADPSDPRRAGQIQNVKNAIWADRNRVVLGGDFNMFPGSPGLQPIAEAFDECDSRAYGDGDEVNEPTHHNWTAQAGHVLRKRDHIFASWTESGTPFTACDVDRSRMDTTENRPDSGPPDGYSDHAPIIGYLKAAPHAEAAGDFNGDGKADLAVLSGQGRSPDGRNQSSLWLLYGTGSGFTAPRRVWDSGTDSWNWTASALTAGDFDGDGKADLGVLYDYGRTADRGRTGLWTFKGTAQGVEAPREVWDSQNDTTNPDWDWSASKPVAADFDGDGRTDVGVLYDYGSSGGSNRTGLRVFTSARTGTGIGFKNPRLVWDSLQDPVRSWNWAASKPVAGDFDGDGKADLGVLYNYGRTADRNRTGLWTFTATASGFGRPRQVWDSGTDSWNWAASKPVTGDFDGDGKADLGVLYDYGRTADRGRTGLWTFSGTASGFGGPRKVWDSADAGDSWNWAASTPTAGDFNGDGRTDVGVMYDYANAPNGVNRTGLWTFTSRGTHFDAPQQNWDSSLPG</sequence>
<dbReference type="InterPro" id="IPR006311">
    <property type="entry name" value="TAT_signal"/>
</dbReference>
<organism evidence="5 6">
    <name type="scientific">Streptomyces cirratus</name>
    <dbReference type="NCBI Taxonomy" id="68187"/>
    <lineage>
        <taxon>Bacteria</taxon>
        <taxon>Bacillati</taxon>
        <taxon>Actinomycetota</taxon>
        <taxon>Actinomycetes</taxon>
        <taxon>Kitasatosporales</taxon>
        <taxon>Streptomycetaceae</taxon>
        <taxon>Streptomyces</taxon>
    </lineage>
</organism>
<keyword evidence="6" id="KW-1185">Reference proteome</keyword>
<gene>
    <name evidence="5" type="ORF">GCM10010347_28860</name>
</gene>
<evidence type="ECO:0000259" key="4">
    <source>
        <dbReference type="Pfam" id="PF03372"/>
    </source>
</evidence>
<dbReference type="EMBL" id="BMVP01000004">
    <property type="protein sequence ID" value="GHB56944.1"/>
    <property type="molecule type" value="Genomic_DNA"/>
</dbReference>
<protein>
    <recommendedName>
        <fullName evidence="4">Endonuclease/exonuclease/phosphatase domain-containing protein</fullName>
    </recommendedName>
</protein>
<dbReference type="Pfam" id="PF13517">
    <property type="entry name" value="FG-GAP_3"/>
    <property type="match status" value="2"/>
</dbReference>
<dbReference type="InterPro" id="IPR005135">
    <property type="entry name" value="Endo/exonuclease/phosphatase"/>
</dbReference>
<dbReference type="InterPro" id="IPR036691">
    <property type="entry name" value="Endo/exonu/phosph_ase_sf"/>
</dbReference>
<dbReference type="PANTHER" id="PTHR46580:SF4">
    <property type="entry name" value="ATP_GTP-BINDING PROTEIN"/>
    <property type="match status" value="1"/>
</dbReference>
<dbReference type="SUPFAM" id="SSF69318">
    <property type="entry name" value="Integrin alpha N-terminal domain"/>
    <property type="match status" value="1"/>
</dbReference>
<dbReference type="PROSITE" id="PS51318">
    <property type="entry name" value="TAT"/>
    <property type="match status" value="1"/>
</dbReference>
<keyword evidence="1 3" id="KW-0732">Signal</keyword>
<dbReference type="Gene3D" id="3.60.10.10">
    <property type="entry name" value="Endonuclease/exonuclease/phosphatase"/>
    <property type="match status" value="1"/>
</dbReference>
<accession>A0ABQ3ESC5</accession>
<dbReference type="SUPFAM" id="SSF56219">
    <property type="entry name" value="DNase I-like"/>
    <property type="match status" value="1"/>
</dbReference>
<reference evidence="6" key="1">
    <citation type="journal article" date="2019" name="Int. J. Syst. Evol. Microbiol.">
        <title>The Global Catalogue of Microorganisms (GCM) 10K type strain sequencing project: providing services to taxonomists for standard genome sequencing and annotation.</title>
        <authorList>
            <consortium name="The Broad Institute Genomics Platform"/>
            <consortium name="The Broad Institute Genome Sequencing Center for Infectious Disease"/>
            <person name="Wu L."/>
            <person name="Ma J."/>
        </authorList>
    </citation>
    <scope>NUCLEOTIDE SEQUENCE [LARGE SCALE GENOMIC DNA]</scope>
    <source>
        <strain evidence="6">JCM 4738</strain>
    </source>
</reference>
<feature type="compositionally biased region" description="Basic and acidic residues" evidence="2">
    <location>
        <begin position="308"/>
        <end position="321"/>
    </location>
</feature>
<dbReference type="Gene3D" id="2.40.128.340">
    <property type="match status" value="3"/>
</dbReference>
<feature type="signal peptide" evidence="3">
    <location>
        <begin position="1"/>
        <end position="31"/>
    </location>
</feature>
<evidence type="ECO:0000256" key="1">
    <source>
        <dbReference type="ARBA" id="ARBA00022729"/>
    </source>
</evidence>